<comment type="caution">
    <text evidence="3">The sequence shown here is derived from an EMBL/GenBank/DDBJ whole genome shotgun (WGS) entry which is preliminary data.</text>
</comment>
<dbReference type="InterPro" id="IPR040044">
    <property type="entry name" value="SRR1L"/>
</dbReference>
<dbReference type="GO" id="GO:0005634">
    <property type="term" value="C:nucleus"/>
    <property type="evidence" value="ECO:0007669"/>
    <property type="project" value="TreeGrafter"/>
</dbReference>
<evidence type="ECO:0000313" key="3">
    <source>
        <dbReference type="EMBL" id="KPP72206.1"/>
    </source>
</evidence>
<gene>
    <name evidence="3" type="ORF">Z043_108815</name>
</gene>
<accession>A0A0P7VAL7</accession>
<comment type="similarity">
    <text evidence="1">Belongs to the SRR1 family.</text>
</comment>
<protein>
    <recommendedName>
        <fullName evidence="2">SRR1-like domain-containing protein</fullName>
    </recommendedName>
</protein>
<name>A0A0P7VAL7_SCLFO</name>
<feature type="domain" description="SRR1-like" evidence="2">
    <location>
        <begin position="19"/>
        <end position="186"/>
    </location>
</feature>
<sequence length="245" mass="27496">MTSRLLAGPRVPDTDEQEARCVCECVCYGLGSFLSSVSSRYQLAMLLLLLEALKVSRFADVLIPPGRCSIFDPVFSAAECDVLRSLGLTVLTENEEGKRPVSRPTLFYLLHCGTALYNNLLWSNWSPQGLALLTIVGNSFQGLQERMVQKDLQRDYSFIAHVRSVCQETPLPCSPRFLDVFNDTAVVRFPFQRLATLPPHTWARAPEPRYLHCSDLEIILRDKERGDGRPVLHRSPTLPFSGTVV</sequence>
<dbReference type="AlphaFoldDB" id="A0A0P7VAL7"/>
<dbReference type="GO" id="GO:0005737">
    <property type="term" value="C:cytoplasm"/>
    <property type="evidence" value="ECO:0007669"/>
    <property type="project" value="TreeGrafter"/>
</dbReference>
<dbReference type="Proteomes" id="UP000034805">
    <property type="component" value="Unassembled WGS sequence"/>
</dbReference>
<reference evidence="3 4" key="1">
    <citation type="submission" date="2015-08" db="EMBL/GenBank/DDBJ databases">
        <title>The genome of the Asian arowana (Scleropages formosus).</title>
        <authorList>
            <person name="Tan M.H."/>
            <person name="Gan H.M."/>
            <person name="Croft L.J."/>
            <person name="Austin C.M."/>
        </authorList>
    </citation>
    <scope>NUCLEOTIDE SEQUENCE [LARGE SCALE GENOMIC DNA]</scope>
    <source>
        <strain evidence="3">Aro1</strain>
    </source>
</reference>
<dbReference type="EMBL" id="JARO02002645">
    <property type="protein sequence ID" value="KPP72206.1"/>
    <property type="molecule type" value="Genomic_DNA"/>
</dbReference>
<dbReference type="InterPro" id="IPR012942">
    <property type="entry name" value="SRR1-like"/>
</dbReference>
<evidence type="ECO:0000256" key="1">
    <source>
        <dbReference type="ARBA" id="ARBA00009856"/>
    </source>
</evidence>
<proteinExistence type="inferred from homology"/>
<evidence type="ECO:0000259" key="2">
    <source>
        <dbReference type="Pfam" id="PF07985"/>
    </source>
</evidence>
<dbReference type="STRING" id="113540.ENSSFOP00015021552"/>
<dbReference type="PANTHER" id="PTHR28626:SF3">
    <property type="entry name" value="SRR1-LIKE PROTEIN"/>
    <property type="match status" value="1"/>
</dbReference>
<dbReference type="PANTHER" id="PTHR28626">
    <property type="entry name" value="SRR1-LIKE PROTEIN"/>
    <property type="match status" value="1"/>
</dbReference>
<dbReference type="Pfam" id="PF07985">
    <property type="entry name" value="SRR1"/>
    <property type="match status" value="1"/>
</dbReference>
<organism evidence="3 4">
    <name type="scientific">Scleropages formosus</name>
    <name type="common">Asian bonytongue</name>
    <name type="synonym">Osteoglossum formosum</name>
    <dbReference type="NCBI Taxonomy" id="113540"/>
    <lineage>
        <taxon>Eukaryota</taxon>
        <taxon>Metazoa</taxon>
        <taxon>Chordata</taxon>
        <taxon>Craniata</taxon>
        <taxon>Vertebrata</taxon>
        <taxon>Euteleostomi</taxon>
        <taxon>Actinopterygii</taxon>
        <taxon>Neopterygii</taxon>
        <taxon>Teleostei</taxon>
        <taxon>Osteoglossocephala</taxon>
        <taxon>Osteoglossomorpha</taxon>
        <taxon>Osteoglossiformes</taxon>
        <taxon>Osteoglossidae</taxon>
        <taxon>Scleropages</taxon>
    </lineage>
</organism>
<evidence type="ECO:0000313" key="4">
    <source>
        <dbReference type="Proteomes" id="UP000034805"/>
    </source>
</evidence>